<proteinExistence type="predicted"/>
<reference evidence="1" key="1">
    <citation type="submission" date="2019-09" db="EMBL/GenBank/DDBJ databases">
        <title>Characterisation of the sponge microbiome using genome-centric metagenomics.</title>
        <authorList>
            <person name="Engelberts J.P."/>
            <person name="Robbins S.J."/>
            <person name="De Goeij J.M."/>
            <person name="Aranda M."/>
            <person name="Bell S.C."/>
            <person name="Webster N.S."/>
        </authorList>
    </citation>
    <scope>NUCLEOTIDE SEQUENCE</scope>
    <source>
        <strain evidence="1">SB0664_bin_27</strain>
    </source>
</reference>
<sequence length="177" mass="19922">MTDSFVDKADENMGAIERVLKGLPLVHEYTDKELRREADHRLRQLLVTELEQEKQRLYDVQKKLLRSGGLAWIDDADGAIQRLQTLIDRIKTASYGYAGLFAAVKIQEEQLNALHRFDTALAELAQEISQRIDALEAGAADRETVGPGIEAVNDTVTELQRLFDERRQTITTAADGE</sequence>
<dbReference type="EMBL" id="VXRG01000138">
    <property type="protein sequence ID" value="MXY95182.1"/>
    <property type="molecule type" value="Genomic_DNA"/>
</dbReference>
<gene>
    <name evidence="1" type="ORF">F4Y42_17205</name>
</gene>
<dbReference type="AlphaFoldDB" id="A0A6B0YZV4"/>
<accession>A0A6B0YZV4</accession>
<name>A0A6B0YZV4_9CHLR</name>
<organism evidence="1">
    <name type="scientific">Caldilineaceae bacterium SB0664_bin_27</name>
    <dbReference type="NCBI Taxonomy" id="2605260"/>
    <lineage>
        <taxon>Bacteria</taxon>
        <taxon>Bacillati</taxon>
        <taxon>Chloroflexota</taxon>
        <taxon>Caldilineae</taxon>
        <taxon>Caldilineales</taxon>
        <taxon>Caldilineaceae</taxon>
    </lineage>
</organism>
<evidence type="ECO:0000313" key="1">
    <source>
        <dbReference type="EMBL" id="MXY95182.1"/>
    </source>
</evidence>
<comment type="caution">
    <text evidence="1">The sequence shown here is derived from an EMBL/GenBank/DDBJ whole genome shotgun (WGS) entry which is preliminary data.</text>
</comment>
<protein>
    <submittedName>
        <fullName evidence="1">Uncharacterized protein</fullName>
    </submittedName>
</protein>